<keyword evidence="2" id="KW-0732">Signal</keyword>
<proteinExistence type="predicted"/>
<evidence type="ECO:0000256" key="1">
    <source>
        <dbReference type="SAM" id="MobiDB-lite"/>
    </source>
</evidence>
<comment type="caution">
    <text evidence="3">The sequence shown here is derived from an EMBL/GenBank/DDBJ whole genome shotgun (WGS) entry which is preliminary data.</text>
</comment>
<evidence type="ECO:0000256" key="2">
    <source>
        <dbReference type="SAM" id="SignalP"/>
    </source>
</evidence>
<evidence type="ECO:0008006" key="5">
    <source>
        <dbReference type="Google" id="ProtNLM"/>
    </source>
</evidence>
<sequence>MQLKPVLFLVAVGLVGPRCAAVLLPEVDVSIQSSNDSLQFSIEIDIESPEAAANADGTALHTTLCAYNMSRTASGTNGHVAMHNPTAVSSGTQQRPANATQGIFSNSTGPPPATGSLRIPSQVTLESLSRGSRSMPAVGSMLACVIAVWGWVSLL</sequence>
<reference evidence="4" key="1">
    <citation type="journal article" date="2019" name="bioRxiv">
        <title>Genomics, evolutionary history and diagnostics of the Alternaria alternata species group including apple and Asian pear pathotypes.</title>
        <authorList>
            <person name="Armitage A.D."/>
            <person name="Cockerton H.M."/>
            <person name="Sreenivasaprasad S."/>
            <person name="Woodhall J.W."/>
            <person name="Lane C.R."/>
            <person name="Harrison R.J."/>
            <person name="Clarkson J.P."/>
        </authorList>
    </citation>
    <scope>NUCLEOTIDE SEQUENCE [LARGE SCALE GENOMIC DNA]</scope>
    <source>
        <strain evidence="4">FERA 1177</strain>
    </source>
</reference>
<evidence type="ECO:0000313" key="3">
    <source>
        <dbReference type="EMBL" id="RYN56797.1"/>
    </source>
</evidence>
<organism evidence="3 4">
    <name type="scientific">Alternaria alternata</name>
    <name type="common">Alternaria rot fungus</name>
    <name type="synonym">Torula alternata</name>
    <dbReference type="NCBI Taxonomy" id="5599"/>
    <lineage>
        <taxon>Eukaryota</taxon>
        <taxon>Fungi</taxon>
        <taxon>Dikarya</taxon>
        <taxon>Ascomycota</taxon>
        <taxon>Pezizomycotina</taxon>
        <taxon>Dothideomycetes</taxon>
        <taxon>Pleosporomycetidae</taxon>
        <taxon>Pleosporales</taxon>
        <taxon>Pleosporineae</taxon>
        <taxon>Pleosporaceae</taxon>
        <taxon>Alternaria</taxon>
        <taxon>Alternaria sect. Alternaria</taxon>
        <taxon>Alternaria alternata complex</taxon>
    </lineage>
</organism>
<dbReference type="EMBL" id="PDXD01000176">
    <property type="protein sequence ID" value="RYN56797.1"/>
    <property type="molecule type" value="Genomic_DNA"/>
</dbReference>
<dbReference type="AlphaFoldDB" id="A0A4Q4MRJ3"/>
<feature type="compositionally biased region" description="Polar residues" evidence="1">
    <location>
        <begin position="88"/>
        <end position="108"/>
    </location>
</feature>
<dbReference type="Proteomes" id="UP000291422">
    <property type="component" value="Unassembled WGS sequence"/>
</dbReference>
<accession>A0A4Q4MRJ3</accession>
<feature type="chain" id="PRO_5020607195" description="GPI anchored protein" evidence="2">
    <location>
        <begin position="22"/>
        <end position="155"/>
    </location>
</feature>
<feature type="signal peptide" evidence="2">
    <location>
        <begin position="1"/>
        <end position="21"/>
    </location>
</feature>
<protein>
    <recommendedName>
        <fullName evidence="5">GPI anchored protein</fullName>
    </recommendedName>
</protein>
<feature type="region of interest" description="Disordered" evidence="1">
    <location>
        <begin position="88"/>
        <end position="118"/>
    </location>
</feature>
<evidence type="ECO:0000313" key="4">
    <source>
        <dbReference type="Proteomes" id="UP000291422"/>
    </source>
</evidence>
<gene>
    <name evidence="3" type="ORF">AA0117_g13246</name>
</gene>
<name>A0A4Q4MRJ3_ALTAL</name>